<evidence type="ECO:0000313" key="3">
    <source>
        <dbReference type="EMBL" id="MBD1391337.1"/>
    </source>
</evidence>
<organism evidence="3 4">
    <name type="scientific">Neiella litorisoli</name>
    <dbReference type="NCBI Taxonomy" id="2771431"/>
    <lineage>
        <taxon>Bacteria</taxon>
        <taxon>Pseudomonadati</taxon>
        <taxon>Pseudomonadota</taxon>
        <taxon>Gammaproteobacteria</taxon>
        <taxon>Alteromonadales</taxon>
        <taxon>Echinimonadaceae</taxon>
        <taxon>Neiella</taxon>
    </lineage>
</organism>
<sequence>MTSPDQTTDRYISFCGIQCDANADKLIEMLKLNLSQKKGGGTWGQYFEMKFQEQHSVGSDNLHFIGNQLNPLYEYFEACGDSEAEALLYQIEQECC</sequence>
<name>A0A8J6UQI1_9GAMM</name>
<comment type="function">
    <text evidence="2">Is required to sustain N(2)-dependent growth in the presence of low levels of carbon monoxide (CO). Probably acts by protecting the N(2) fixation ability of the nitrogenase complex, which is inactivated in the presence of CO.</text>
</comment>
<dbReference type="Pfam" id="PF20543">
    <property type="entry name" value="CowN"/>
    <property type="match status" value="1"/>
</dbReference>
<protein>
    <recommendedName>
        <fullName evidence="2">N(2)-fixation sustaining protein CowN</fullName>
    </recommendedName>
    <alternativeName>
        <fullName evidence="2">CO weal-nitrogenase</fullName>
    </alternativeName>
</protein>
<comment type="similarity">
    <text evidence="2">Belongs to the CowN family.</text>
</comment>
<reference evidence="3" key="1">
    <citation type="submission" date="2020-09" db="EMBL/GenBank/DDBJ databases">
        <title>A novel bacterium of genus Neiella, isolated from South China Sea.</title>
        <authorList>
            <person name="Huang H."/>
            <person name="Mo K."/>
            <person name="Hu Y."/>
        </authorList>
    </citation>
    <scope>NUCLEOTIDE SEQUENCE</scope>
    <source>
        <strain evidence="3">HB171785</strain>
    </source>
</reference>
<dbReference type="AlphaFoldDB" id="A0A8J6UQI1"/>
<evidence type="ECO:0000313" key="4">
    <source>
        <dbReference type="Proteomes" id="UP000638014"/>
    </source>
</evidence>
<dbReference type="HAMAP" id="MF_02117">
    <property type="entry name" value="CowN"/>
    <property type="match status" value="1"/>
</dbReference>
<comment type="caution">
    <text evidence="3">The sequence shown here is derived from an EMBL/GenBank/DDBJ whole genome shotgun (WGS) entry which is preliminary data.</text>
</comment>
<evidence type="ECO:0000256" key="1">
    <source>
        <dbReference type="ARBA" id="ARBA00023231"/>
    </source>
</evidence>
<proteinExistence type="inferred from homology"/>
<dbReference type="EMBL" id="JACXAF010000035">
    <property type="protein sequence ID" value="MBD1391337.1"/>
    <property type="molecule type" value="Genomic_DNA"/>
</dbReference>
<accession>A0A8J6UQI1</accession>
<dbReference type="Proteomes" id="UP000638014">
    <property type="component" value="Unassembled WGS sequence"/>
</dbReference>
<dbReference type="InterPro" id="IPR024899">
    <property type="entry name" value="CowN"/>
</dbReference>
<keyword evidence="4" id="KW-1185">Reference proteome</keyword>
<dbReference type="NCBIfam" id="NF033689">
    <property type="entry name" value="N2Fix_CO_CowN"/>
    <property type="match status" value="1"/>
</dbReference>
<dbReference type="RefSeq" id="WP_191146395.1">
    <property type="nucleotide sequence ID" value="NZ_JACXAF010000035.1"/>
</dbReference>
<gene>
    <name evidence="2 3" type="primary">cowN</name>
    <name evidence="3" type="ORF">IC617_18070</name>
</gene>
<evidence type="ECO:0000256" key="2">
    <source>
        <dbReference type="HAMAP-Rule" id="MF_02117"/>
    </source>
</evidence>
<dbReference type="GO" id="GO:0009399">
    <property type="term" value="P:nitrogen fixation"/>
    <property type="evidence" value="ECO:0007669"/>
    <property type="project" value="UniProtKB-UniRule"/>
</dbReference>
<keyword evidence="1 2" id="KW-0535">Nitrogen fixation</keyword>